<protein>
    <submittedName>
        <fullName evidence="4">RNase E specificity factor CsrD</fullName>
    </submittedName>
</protein>
<gene>
    <name evidence="4" type="primary">csrD</name>
    <name evidence="4" type="ORF">AB6T85_18765</name>
</gene>
<dbReference type="SMART" id="SM00267">
    <property type="entry name" value="GGDEF"/>
    <property type="match status" value="1"/>
</dbReference>
<proteinExistence type="predicted"/>
<keyword evidence="1" id="KW-0812">Transmembrane</keyword>
<dbReference type="PROSITE" id="PS50887">
    <property type="entry name" value="GGDEF"/>
    <property type="match status" value="1"/>
</dbReference>
<dbReference type="SUPFAM" id="SSF141868">
    <property type="entry name" value="EAL domain-like"/>
    <property type="match status" value="1"/>
</dbReference>
<keyword evidence="5" id="KW-1185">Reference proteome</keyword>
<dbReference type="SMART" id="SM00052">
    <property type="entry name" value="EAL"/>
    <property type="match status" value="1"/>
</dbReference>
<sequence>MRLTTKLSAMITFVSALVMLVMLVGGVMSFYYLSDLRAEHRLQTMADDIDRALDHQSPDQIAPGLSQVMGPLQVVRITFMVNNQPVKTLSRHQDALMEDEPNRYRDSVIPLSKHARYVLHIVWIDSAKTWLMSFIGASILSLLVLALGILLLILFFSHRWLYRQLEGMERLENRAAKVLRGERETVRPGSVLEWPPKASSALDLLLGDLQEASERRNRVDTLIRAFAAQDPMTGLHNRLFFDNQLATLLEDSETAGAHGMVMMIRLPDLDTLRDNWGHAPVQDYLFGLVNLLSTFVMRYPGALLARYFRSDFAVLLPHRSLKDADSIASQLIKAVDALPPTRMLDREDMIHIGISAWQSGQTTQQVMENVELATRHAALLGGNNWSVSEKPAPELSRGSVKWRTLLENTLSRGGPRLYQKPAVTREGRLHHREIMPRIFDGKTELAAAEYLPLVQQLGMAEGYDRILISRILSFIQAWPEETLAIPLTIDALLQRPFQIWLRDMLLQYTKSQRNRILFELAEADVGQHLCRLHGAFHLLKGFGCRIAIIQAGLTLVSTVYIKVVSPELIKLHPGLVRNIDRRKENQLFVQSLLESCKGTSTQVFAAGVKTRSEWQTLTESGINGGQGDFFAPSQLLTGDMKKYSQRYRV</sequence>
<dbReference type="PROSITE" id="PS50883">
    <property type="entry name" value="EAL"/>
    <property type="match status" value="1"/>
</dbReference>
<dbReference type="RefSeq" id="WP_369896358.1">
    <property type="nucleotide sequence ID" value="NZ_JBGFFX010000013.1"/>
</dbReference>
<dbReference type="Pfam" id="PF17157">
    <property type="entry name" value="GAPES4"/>
    <property type="match status" value="1"/>
</dbReference>
<dbReference type="Gene3D" id="3.20.20.450">
    <property type="entry name" value="EAL domain"/>
    <property type="match status" value="1"/>
</dbReference>
<feature type="transmembrane region" description="Helical" evidence="1">
    <location>
        <begin position="130"/>
        <end position="156"/>
    </location>
</feature>
<dbReference type="InterPro" id="IPR043128">
    <property type="entry name" value="Rev_trsase/Diguanyl_cyclase"/>
</dbReference>
<dbReference type="InterPro" id="IPR000160">
    <property type="entry name" value="GGDEF_dom"/>
</dbReference>
<name>A0ABV4EBZ1_9GAMM</name>
<dbReference type="Pfam" id="PF00990">
    <property type="entry name" value="GGDEF"/>
    <property type="match status" value="1"/>
</dbReference>
<dbReference type="InterPro" id="IPR001633">
    <property type="entry name" value="EAL_dom"/>
</dbReference>
<evidence type="ECO:0000259" key="3">
    <source>
        <dbReference type="PROSITE" id="PS50887"/>
    </source>
</evidence>
<evidence type="ECO:0000256" key="1">
    <source>
        <dbReference type="SAM" id="Phobius"/>
    </source>
</evidence>
<dbReference type="PANTHER" id="PTHR33121">
    <property type="entry name" value="CYCLIC DI-GMP PHOSPHODIESTERASE PDEF"/>
    <property type="match status" value="1"/>
</dbReference>
<keyword evidence="1" id="KW-1133">Transmembrane helix</keyword>
<feature type="domain" description="EAL" evidence="2">
    <location>
        <begin position="399"/>
        <end position="647"/>
    </location>
</feature>
<evidence type="ECO:0000313" key="5">
    <source>
        <dbReference type="Proteomes" id="UP001565243"/>
    </source>
</evidence>
<dbReference type="InterPro" id="IPR035919">
    <property type="entry name" value="EAL_sf"/>
</dbReference>
<feature type="transmembrane region" description="Helical" evidence="1">
    <location>
        <begin position="7"/>
        <end position="33"/>
    </location>
</feature>
<accession>A0ABV4EBZ1</accession>
<comment type="caution">
    <text evidence="4">The sequence shown here is derived from an EMBL/GenBank/DDBJ whole genome shotgun (WGS) entry which is preliminary data.</text>
</comment>
<dbReference type="InterPro" id="IPR050706">
    <property type="entry name" value="Cyclic-di-GMP_PDE-like"/>
</dbReference>
<keyword evidence="1" id="KW-0472">Membrane</keyword>
<dbReference type="EMBL" id="JBGFFX010000013">
    <property type="protein sequence ID" value="MEY8772452.1"/>
    <property type="molecule type" value="Genomic_DNA"/>
</dbReference>
<dbReference type="Gene3D" id="3.30.70.270">
    <property type="match status" value="1"/>
</dbReference>
<dbReference type="InterPro" id="IPR033423">
    <property type="entry name" value="GAPES4"/>
</dbReference>
<dbReference type="InterPro" id="IPR029787">
    <property type="entry name" value="Nucleotide_cyclase"/>
</dbReference>
<dbReference type="CDD" id="cd01949">
    <property type="entry name" value="GGDEF"/>
    <property type="match status" value="1"/>
</dbReference>
<evidence type="ECO:0000259" key="2">
    <source>
        <dbReference type="PROSITE" id="PS50883"/>
    </source>
</evidence>
<dbReference type="NCBIfam" id="NF008281">
    <property type="entry name" value="PRK11059.1"/>
    <property type="match status" value="1"/>
</dbReference>
<dbReference type="Pfam" id="PF00563">
    <property type="entry name" value="EAL"/>
    <property type="match status" value="1"/>
</dbReference>
<dbReference type="Proteomes" id="UP001565243">
    <property type="component" value="Unassembled WGS sequence"/>
</dbReference>
<organism evidence="4 5">
    <name type="scientific">Erwinia aeris</name>
    <dbReference type="NCBI Taxonomy" id="3239803"/>
    <lineage>
        <taxon>Bacteria</taxon>
        <taxon>Pseudomonadati</taxon>
        <taxon>Pseudomonadota</taxon>
        <taxon>Gammaproteobacteria</taxon>
        <taxon>Enterobacterales</taxon>
        <taxon>Erwiniaceae</taxon>
        <taxon>Erwinia</taxon>
    </lineage>
</organism>
<feature type="domain" description="GGDEF" evidence="3">
    <location>
        <begin position="257"/>
        <end position="390"/>
    </location>
</feature>
<dbReference type="PANTHER" id="PTHR33121:SF32">
    <property type="entry name" value="RNASE E SPECIFICITY FACTOR CSRD"/>
    <property type="match status" value="1"/>
</dbReference>
<reference evidence="4 5" key="1">
    <citation type="submission" date="2024-07" db="EMBL/GenBank/DDBJ databases">
        <authorList>
            <person name="Hebao G."/>
        </authorList>
    </citation>
    <scope>NUCLEOTIDE SEQUENCE [LARGE SCALE GENOMIC DNA]</scope>
    <source>
        <strain evidence="4 5">ACCC 02193</strain>
    </source>
</reference>
<dbReference type="NCBIfam" id="TIGR00254">
    <property type="entry name" value="GGDEF"/>
    <property type="match status" value="1"/>
</dbReference>
<dbReference type="SUPFAM" id="SSF55073">
    <property type="entry name" value="Nucleotide cyclase"/>
    <property type="match status" value="1"/>
</dbReference>
<evidence type="ECO:0000313" key="4">
    <source>
        <dbReference type="EMBL" id="MEY8772452.1"/>
    </source>
</evidence>
<dbReference type="CDD" id="cd01948">
    <property type="entry name" value="EAL"/>
    <property type="match status" value="1"/>
</dbReference>